<gene>
    <name evidence="1" type="ORF">DET56_10699</name>
</gene>
<dbReference type="EMBL" id="QGTZ01000006">
    <property type="protein sequence ID" value="PWW39714.1"/>
    <property type="molecule type" value="Genomic_DNA"/>
</dbReference>
<comment type="caution">
    <text evidence="1">The sequence shown here is derived from an EMBL/GenBank/DDBJ whole genome shotgun (WGS) entry which is preliminary data.</text>
</comment>
<evidence type="ECO:0000313" key="2">
    <source>
        <dbReference type="Proteomes" id="UP000247078"/>
    </source>
</evidence>
<evidence type="ECO:0000313" key="1">
    <source>
        <dbReference type="EMBL" id="PWW39714.1"/>
    </source>
</evidence>
<evidence type="ECO:0008006" key="3">
    <source>
        <dbReference type="Google" id="ProtNLM"/>
    </source>
</evidence>
<dbReference type="InterPro" id="IPR011050">
    <property type="entry name" value="Pectin_lyase_fold/virulence"/>
</dbReference>
<dbReference type="AlphaFoldDB" id="A0A855XWY7"/>
<reference evidence="1 2" key="1">
    <citation type="submission" date="2018-05" db="EMBL/GenBank/DDBJ databases">
        <title>Freshwater and sediment microbial communities from various areas in North America, analyzing microbe dynamics in response to fracking.</title>
        <authorList>
            <person name="Lamendella R."/>
        </authorList>
    </citation>
    <scope>NUCLEOTIDE SEQUENCE [LARGE SCALE GENOMIC DNA]</scope>
    <source>
        <strain evidence="1 2">DB-3</strain>
    </source>
</reference>
<name>A0A855XWY7_9BACL</name>
<dbReference type="Proteomes" id="UP000247078">
    <property type="component" value="Unassembled WGS sequence"/>
</dbReference>
<dbReference type="Gene3D" id="2.160.20.10">
    <property type="entry name" value="Single-stranded right-handed beta-helix, Pectin lyase-like"/>
    <property type="match status" value="1"/>
</dbReference>
<accession>A0A855XWY7</accession>
<proteinExistence type="predicted"/>
<organism evidence="1 2">
    <name type="scientific">Paenibacillus pabuli</name>
    <dbReference type="NCBI Taxonomy" id="1472"/>
    <lineage>
        <taxon>Bacteria</taxon>
        <taxon>Bacillati</taxon>
        <taxon>Bacillota</taxon>
        <taxon>Bacilli</taxon>
        <taxon>Bacillales</taxon>
        <taxon>Paenibacillaceae</taxon>
        <taxon>Paenibacillus</taxon>
    </lineage>
</organism>
<dbReference type="SUPFAM" id="SSF51126">
    <property type="entry name" value="Pectin lyase-like"/>
    <property type="match status" value="1"/>
</dbReference>
<protein>
    <recommendedName>
        <fullName evidence="3">Pectate lyase superfamily protein domain-containing protein</fullName>
    </recommendedName>
</protein>
<sequence>MPINEGNVGDANDEISVTAESVNLLSDLDFFNVKSFGAIGDGQSHPLSSIYTSLEEAKIKYPDAKSLSDEIDASAIQAAFHAASEQTIGPNTGGTVYFPKGRYVCNIPIYTRDASVDGDPQAATLIFSELGAGVAAITVDRTSGKRQVWRNIYVVGPGTWSSANRGVRTALCTGIKVVNTAMPLFENIAIRHFGWGMDWASDAGHIKLFHTNIEYCWYGIYVSHNSGDYWVDMSTVNQNVFANFATHASSGIEALSMRSSHCGYAPYSFYCEPEPNQPGGVNTFLKDLVLDHVRFEQVGNGVIYSDPSMGSNPRCEGIRILDMGFSWDADKGQWIELENWPRDYAIDIGYAITSPIYIHNDSYPFTKGKVNMMRIRDQHGSAPVTIAGSRNTAEDVEVVSGIKRVTVGSDFVMQQAAKYAPQQHLLTRSDRPNDTFEINMTQDGATGAGFQLAHLKSGVRTEIMYATDANTLRFRRPILLDELLNPARSATTLLSAREGSMYIDTSNAGYECVRTYLGGRWNRRGVGTAMPTTGSWQRSDYIENAAVAIASGTVIKGWLRITSGTNNVLGTDWVEDKMTV</sequence>
<dbReference type="RefSeq" id="WP_109999801.1">
    <property type="nucleotide sequence ID" value="NZ_QGTZ01000006.1"/>
</dbReference>
<dbReference type="InterPro" id="IPR012334">
    <property type="entry name" value="Pectin_lyas_fold"/>
</dbReference>